<evidence type="ECO:0000313" key="10">
    <source>
        <dbReference type="Proteomes" id="UP000477750"/>
    </source>
</evidence>
<dbReference type="NCBIfam" id="TIGR00209">
    <property type="entry name" value="galT_1"/>
    <property type="match status" value="1"/>
</dbReference>
<dbReference type="InterPro" id="IPR001937">
    <property type="entry name" value="GalP_UDPtransf1"/>
</dbReference>
<dbReference type="PANTHER" id="PTHR42763">
    <property type="entry name" value="ADP-GLUCOSE PHOSPHORYLASE"/>
    <property type="match status" value="1"/>
</dbReference>
<name>A0A6L5GEB4_9ACTN</name>
<evidence type="ECO:0000313" key="9">
    <source>
        <dbReference type="EMBL" id="MQM27935.1"/>
    </source>
</evidence>
<feature type="binding site" evidence="6">
    <location>
        <position position="58"/>
    </location>
    <ligand>
        <name>Zn(2+)</name>
        <dbReference type="ChEBI" id="CHEBI:29105"/>
    </ligand>
</feature>
<dbReference type="EMBL" id="WIAO01000031">
    <property type="protein sequence ID" value="MQM27935.1"/>
    <property type="molecule type" value="Genomic_DNA"/>
</dbReference>
<dbReference type="RefSeq" id="WP_153027056.1">
    <property type="nucleotide sequence ID" value="NZ_WIAO01000031.1"/>
</dbReference>
<dbReference type="Gene3D" id="3.30.428.10">
    <property type="entry name" value="HIT-like"/>
    <property type="match status" value="2"/>
</dbReference>
<evidence type="ECO:0000256" key="1">
    <source>
        <dbReference type="ARBA" id="ARBA00022679"/>
    </source>
</evidence>
<dbReference type="InterPro" id="IPR036265">
    <property type="entry name" value="HIT-like_sf"/>
</dbReference>
<dbReference type="InterPro" id="IPR005849">
    <property type="entry name" value="GalP_Utransf_N"/>
</dbReference>
<dbReference type="PANTHER" id="PTHR42763:SF1">
    <property type="entry name" value="UDP-GLUCOSE--HEXOSE-1-PHOSPHATE URIDYLYLTRANSFERASE"/>
    <property type="match status" value="1"/>
</dbReference>
<dbReference type="GO" id="GO:0008270">
    <property type="term" value="F:zinc ion binding"/>
    <property type="evidence" value="ECO:0007669"/>
    <property type="project" value="InterPro"/>
</dbReference>
<feature type="binding site" evidence="6">
    <location>
        <position position="127"/>
    </location>
    <ligand>
        <name>Zn(2+)</name>
        <dbReference type="ChEBI" id="CHEBI:29105"/>
    </ligand>
</feature>
<evidence type="ECO:0000256" key="3">
    <source>
        <dbReference type="ARBA" id="ARBA00023277"/>
    </source>
</evidence>
<keyword evidence="10" id="KW-1185">Reference proteome</keyword>
<evidence type="ECO:0000256" key="5">
    <source>
        <dbReference type="PIRSR" id="PIRSR000808-1"/>
    </source>
</evidence>
<dbReference type="InterPro" id="IPR053177">
    <property type="entry name" value="ADP-glucose_phosphorylase"/>
</dbReference>
<feature type="compositionally biased region" description="Basic and acidic residues" evidence="7">
    <location>
        <begin position="1"/>
        <end position="10"/>
    </location>
</feature>
<accession>A0A6L5GEB4</accession>
<dbReference type="GO" id="GO:0008108">
    <property type="term" value="F:UDP-glucose:hexose-1-phosphate uridylyltransferase activity"/>
    <property type="evidence" value="ECO:0007669"/>
    <property type="project" value="UniProtKB-UniRule"/>
</dbReference>
<proteinExistence type="predicted"/>
<keyword evidence="3" id="KW-0119">Carbohydrate metabolism</keyword>
<reference evidence="9 10" key="1">
    <citation type="submission" date="2019-10" db="EMBL/GenBank/DDBJ databases">
        <title>Glycomyces albidus sp. nov., a novel actinomycete isolated from rhizosphere soil of wheat (Triticum aestivum L.).</title>
        <authorList>
            <person name="Qian L."/>
        </authorList>
    </citation>
    <scope>NUCLEOTIDE SEQUENCE [LARGE SCALE GENOMIC DNA]</scope>
    <source>
        <strain evidence="9 10">NEAU-7082</strain>
    </source>
</reference>
<feature type="active site" description="Tele-UMP-histidine intermediate" evidence="5">
    <location>
        <position position="179"/>
    </location>
</feature>
<feature type="binding site" evidence="6">
    <location>
        <position position="177"/>
    </location>
    <ligand>
        <name>Zn(2+)</name>
        <dbReference type="ChEBI" id="CHEBI:29105"/>
    </ligand>
</feature>
<sequence length="407" mass="44603">MRPSGRREVEPEQTVPELRRDPLTRDWVVLAPGRAHRPNRLSQPVTAPPPPVSTEPDCPFCPGNEDRTPPELWRRHDADGGWTVRVVPNRFPLLADRPVPARHRRDGPFVTTDGFGSHEVVIEGRRHDLDLPDLDEQAVAAVFEAYRARSRALRDGRASLVLPFRNHGTASGASLPHPHSQIVAVRVVPDRFRRRLDIARAYYEDRGNPLDADVTAAELGEGTRVIAVSEHVVAHAPFASSAPYQIRITPREQRASFADESGETVADTANMVRRLLTALRRMLGDVPYSYMIISAPNGEERTSFCSWHLDVMPRLAVAGGFELGSGMAVNPVFPEQAAARLRDAMASPAASRSRRPALRDAAQALGETSTTPTGSTGAVEEGAVQQPQEGRHPGPSSGTMEQRGDDR</sequence>
<feature type="binding site" evidence="6">
    <location>
        <position position="61"/>
    </location>
    <ligand>
        <name>Zn(2+)</name>
        <dbReference type="ChEBI" id="CHEBI:29105"/>
    </ligand>
</feature>
<keyword evidence="6" id="KW-0479">Metal-binding</keyword>
<evidence type="ECO:0000256" key="6">
    <source>
        <dbReference type="PIRSR" id="PIRSR000808-3"/>
    </source>
</evidence>
<evidence type="ECO:0000256" key="7">
    <source>
        <dbReference type="SAM" id="MobiDB-lite"/>
    </source>
</evidence>
<keyword evidence="1 9" id="KW-0808">Transferase</keyword>
<evidence type="ECO:0000259" key="8">
    <source>
        <dbReference type="Pfam" id="PF01087"/>
    </source>
</evidence>
<gene>
    <name evidence="9" type="primary">galT</name>
    <name evidence="9" type="ORF">GFD30_20545</name>
</gene>
<dbReference type="SUPFAM" id="SSF54197">
    <property type="entry name" value="HIT-like"/>
    <property type="match status" value="2"/>
</dbReference>
<feature type="domain" description="Galactose-1-phosphate uridyl transferase N-terminal" evidence="8">
    <location>
        <begin position="13"/>
        <end position="189"/>
    </location>
</feature>
<dbReference type="EC" id="2.7.7.12" evidence="4"/>
<feature type="region of interest" description="Disordered" evidence="7">
    <location>
        <begin position="1"/>
        <end position="64"/>
    </location>
</feature>
<evidence type="ECO:0000256" key="4">
    <source>
        <dbReference type="NCBIfam" id="TIGR00209"/>
    </source>
</evidence>
<comment type="cofactor">
    <cofactor evidence="6">
        <name>Zn(2+)</name>
        <dbReference type="ChEBI" id="CHEBI:29105"/>
    </cofactor>
    <text evidence="6">Binds 1 zinc ion per subunit.</text>
</comment>
<dbReference type="GO" id="GO:0006012">
    <property type="term" value="P:galactose metabolic process"/>
    <property type="evidence" value="ECO:0007669"/>
    <property type="project" value="UniProtKB-UniRule"/>
</dbReference>
<dbReference type="PIRSF" id="PIRSF000808">
    <property type="entry name" value="GalT"/>
    <property type="match status" value="1"/>
</dbReference>
<comment type="caution">
    <text evidence="9">The sequence shown here is derived from an EMBL/GenBank/DDBJ whole genome shotgun (WGS) entry which is preliminary data.</text>
</comment>
<dbReference type="Pfam" id="PF01087">
    <property type="entry name" value="GalP_UDP_transf"/>
    <property type="match status" value="1"/>
</dbReference>
<protein>
    <recommendedName>
        <fullName evidence="4">Galactose-1-phosphate uridylyltransferase</fullName>
        <ecNumber evidence="4">2.7.7.12</ecNumber>
    </recommendedName>
</protein>
<feature type="region of interest" description="Disordered" evidence="7">
    <location>
        <begin position="344"/>
        <end position="407"/>
    </location>
</feature>
<keyword evidence="2 9" id="KW-0548">Nucleotidyltransferase</keyword>
<evidence type="ECO:0000256" key="2">
    <source>
        <dbReference type="ARBA" id="ARBA00022695"/>
    </source>
</evidence>
<dbReference type="AlphaFoldDB" id="A0A6L5GEB4"/>
<keyword evidence="6" id="KW-0862">Zinc</keyword>
<organism evidence="9 10">
    <name type="scientific">Glycomyces albidus</name>
    <dbReference type="NCBI Taxonomy" id="2656774"/>
    <lineage>
        <taxon>Bacteria</taxon>
        <taxon>Bacillati</taxon>
        <taxon>Actinomycetota</taxon>
        <taxon>Actinomycetes</taxon>
        <taxon>Glycomycetales</taxon>
        <taxon>Glycomycetaceae</taxon>
        <taxon>Glycomyces</taxon>
    </lineage>
</organism>
<feature type="compositionally biased region" description="Low complexity" evidence="7">
    <location>
        <begin position="368"/>
        <end position="377"/>
    </location>
</feature>
<dbReference type="Proteomes" id="UP000477750">
    <property type="component" value="Unassembled WGS sequence"/>
</dbReference>